<name>A0A5C5YN38_9BACT</name>
<dbReference type="InterPro" id="IPR002105">
    <property type="entry name" value="Dockerin_1_rpt"/>
</dbReference>
<reference evidence="1 2" key="1">
    <citation type="submission" date="2019-02" db="EMBL/GenBank/DDBJ databases">
        <title>Deep-cultivation of Planctomycetes and their phenomic and genomic characterization uncovers novel biology.</title>
        <authorList>
            <person name="Wiegand S."/>
            <person name="Jogler M."/>
            <person name="Boedeker C."/>
            <person name="Pinto D."/>
            <person name="Vollmers J."/>
            <person name="Rivas-Marin E."/>
            <person name="Kohn T."/>
            <person name="Peeters S.H."/>
            <person name="Heuer A."/>
            <person name="Rast P."/>
            <person name="Oberbeckmann S."/>
            <person name="Bunk B."/>
            <person name="Jeske O."/>
            <person name="Meyerdierks A."/>
            <person name="Storesund J.E."/>
            <person name="Kallscheuer N."/>
            <person name="Luecker S."/>
            <person name="Lage O.M."/>
            <person name="Pohl T."/>
            <person name="Merkel B.J."/>
            <person name="Hornburger P."/>
            <person name="Mueller R.-W."/>
            <person name="Bruemmer F."/>
            <person name="Labrenz M."/>
            <person name="Spormann A.M."/>
            <person name="Op Den Camp H."/>
            <person name="Overmann J."/>
            <person name="Amann R."/>
            <person name="Jetten M.S.M."/>
            <person name="Mascher T."/>
            <person name="Medema M.H."/>
            <person name="Devos D.P."/>
            <person name="Kaster A.-K."/>
            <person name="Ovreas L."/>
            <person name="Rohde M."/>
            <person name="Galperin M.Y."/>
            <person name="Jogler C."/>
        </authorList>
    </citation>
    <scope>NUCLEOTIDE SEQUENCE [LARGE SCALE GENOMIC DNA]</scope>
    <source>
        <strain evidence="1 2">CA13</strain>
    </source>
</reference>
<dbReference type="EMBL" id="SJPJ01000002">
    <property type="protein sequence ID" value="TWT76303.1"/>
    <property type="molecule type" value="Genomic_DNA"/>
</dbReference>
<dbReference type="Pfam" id="PF00404">
    <property type="entry name" value="Dockerin_1"/>
    <property type="match status" value="1"/>
</dbReference>
<dbReference type="Gene3D" id="2.160.20.10">
    <property type="entry name" value="Single-stranded right-handed beta-helix, Pectin lyase-like"/>
    <property type="match status" value="2"/>
</dbReference>
<keyword evidence="2" id="KW-1185">Reference proteome</keyword>
<proteinExistence type="predicted"/>
<accession>A0A5C5YN38</accession>
<dbReference type="GO" id="GO:0000272">
    <property type="term" value="P:polysaccharide catabolic process"/>
    <property type="evidence" value="ECO:0007669"/>
    <property type="project" value="InterPro"/>
</dbReference>
<dbReference type="AlphaFoldDB" id="A0A5C5YN38"/>
<organism evidence="1 2">
    <name type="scientific">Novipirellula herctigrandis</name>
    <dbReference type="NCBI Taxonomy" id="2527986"/>
    <lineage>
        <taxon>Bacteria</taxon>
        <taxon>Pseudomonadati</taxon>
        <taxon>Planctomycetota</taxon>
        <taxon>Planctomycetia</taxon>
        <taxon>Pirellulales</taxon>
        <taxon>Pirellulaceae</taxon>
        <taxon>Novipirellula</taxon>
    </lineage>
</organism>
<dbReference type="Proteomes" id="UP000315010">
    <property type="component" value="Unassembled WGS sequence"/>
</dbReference>
<protein>
    <submittedName>
        <fullName evidence="1">Dockerin type I repeat protein</fullName>
    </submittedName>
</protein>
<dbReference type="InterPro" id="IPR036439">
    <property type="entry name" value="Dockerin_dom_sf"/>
</dbReference>
<dbReference type="InterPro" id="IPR012334">
    <property type="entry name" value="Pectin_lyas_fold"/>
</dbReference>
<dbReference type="GO" id="GO:0004553">
    <property type="term" value="F:hydrolase activity, hydrolyzing O-glycosyl compounds"/>
    <property type="evidence" value="ECO:0007669"/>
    <property type="project" value="InterPro"/>
</dbReference>
<dbReference type="RefSeq" id="WP_146404096.1">
    <property type="nucleotide sequence ID" value="NZ_SJPJ01000002.1"/>
</dbReference>
<comment type="caution">
    <text evidence="1">The sequence shown here is derived from an EMBL/GenBank/DDBJ whole genome shotgun (WGS) entry which is preliminary data.</text>
</comment>
<dbReference type="OrthoDB" id="221462at2"/>
<evidence type="ECO:0000313" key="1">
    <source>
        <dbReference type="EMBL" id="TWT76303.1"/>
    </source>
</evidence>
<dbReference type="SUPFAM" id="SSF63446">
    <property type="entry name" value="Type I dockerin domain"/>
    <property type="match status" value="1"/>
</dbReference>
<evidence type="ECO:0000313" key="2">
    <source>
        <dbReference type="Proteomes" id="UP000315010"/>
    </source>
</evidence>
<gene>
    <name evidence="1" type="ORF">CA13_67960</name>
</gene>
<sequence length="675" mass="68167">MFGLGADATGNSVQGNYIGTDLNGTTDVGNLRSGVLISDAASNTIGGTLTGTGNLISGNDHHGIYLLGTGSTLNLVQGNLIGTDLDGALDLGNTLSGVLVNGAVGNTVGGTDVGAGNVISGNDQFGVYLLGTEATANLVQGNLIGTDLNGTADLGNLRSGVLINAAANNTVGGTDVGAGNVISGNDQHGVYLLGAGATGNLIQMNAIGTDIHGEKDLGNTLNGVLVNGAPQNAVGPGNQISGNDYHGVYILGAGATGNSVQGNLIGVDATFTAALGNSRSGVKVGDAPGNTIGGTTPAASNVISGNDHYGVHLSGIGATGNSVQGNYIGTDPFGTTAIGNLRSGVLIDDGVGNTIGGTLTGAGNVISGNQQQGVHVRGANATGNAIQRNSIFSNAGLGINLGIDRITANDTDDTDVGPNQLQNFPVMAAQMTLSEGDLELNYFVDSSTTSSAYDLTVEFFKSDGSGEGQVYLGSDTYTSTDSTNSITMLDVGGLVSEGDQLVATATDLNGNTSEFSVPIFIGLAPAGTLAALDSNLDGQVTPLDALKIINTLNPSDASGESGTRLIDLANDVNRDSRVTALDALLVINELNESSPEQLLFPTVTLDAVWTEDEKVLADAPMDSVVEDQEVPAFVPAVEAVLSDIDVIIDEMVDGELDDEATVDEFWTQFDDLSLT</sequence>